<dbReference type="GO" id="GO:0031410">
    <property type="term" value="C:cytoplasmic vesicle"/>
    <property type="evidence" value="ECO:0007669"/>
    <property type="project" value="TreeGrafter"/>
</dbReference>
<dbReference type="NCBIfam" id="NF040941">
    <property type="entry name" value="GGGWT_bact"/>
    <property type="match status" value="1"/>
</dbReference>
<dbReference type="SUPFAM" id="SSF49785">
    <property type="entry name" value="Galactose-binding domain-like"/>
    <property type="match status" value="1"/>
</dbReference>
<dbReference type="Gene3D" id="3.90.215.10">
    <property type="entry name" value="Gamma Fibrinogen, chain A, domain 1"/>
    <property type="match status" value="1"/>
</dbReference>
<keyword evidence="2" id="KW-0272">Extracellular matrix</keyword>
<feature type="domain" description="PKD" evidence="5">
    <location>
        <begin position="774"/>
        <end position="862"/>
    </location>
</feature>
<dbReference type="InterPro" id="IPR002181">
    <property type="entry name" value="Fibrinogen_a/b/g_C_dom"/>
</dbReference>
<dbReference type="SUPFAM" id="SSF49299">
    <property type="entry name" value="PKD domain"/>
    <property type="match status" value="2"/>
</dbReference>
<dbReference type="InterPro" id="IPR036056">
    <property type="entry name" value="Fibrinogen-like_C"/>
</dbReference>
<keyword evidence="2" id="KW-0964">Secreted</keyword>
<dbReference type="EMBL" id="CZKA01000016">
    <property type="protein sequence ID" value="CUR55120.1"/>
    <property type="molecule type" value="Genomic_DNA"/>
</dbReference>
<dbReference type="SMART" id="SM00560">
    <property type="entry name" value="LamGL"/>
    <property type="match status" value="1"/>
</dbReference>
<dbReference type="InterPro" id="IPR014716">
    <property type="entry name" value="Fibrinogen_a/b/g_C_1"/>
</dbReference>
<evidence type="ECO:0000256" key="2">
    <source>
        <dbReference type="ARBA" id="ARBA00022530"/>
    </source>
</evidence>
<dbReference type="Pfam" id="PF13385">
    <property type="entry name" value="Laminin_G_3"/>
    <property type="match status" value="1"/>
</dbReference>
<dbReference type="InterPro" id="IPR008979">
    <property type="entry name" value="Galactose-bd-like_sf"/>
</dbReference>
<feature type="domain" description="PKD" evidence="5">
    <location>
        <begin position="1099"/>
        <end position="1183"/>
    </location>
</feature>
<evidence type="ECO:0000256" key="3">
    <source>
        <dbReference type="ARBA" id="ARBA00022729"/>
    </source>
</evidence>
<sequence>MRVVLGALLSAAVVTATAVVLPATVATAAPAADPTTIGTTAATAGGSCWEIKQLRPTATDGAYWLLTPTMTEPAQFYCDMTTDGGGWVLVGKGRDGWVNDYEGKGSAADLLTPGLTTMSAATSELASETVDALLGGGRVDALTDGVRLRRARDTSGSTWQESRFKFTNRDRWVWTFGAEHPLGAWSFDGVAGSGGQTASWGADQSYRRVNNTPSSSQTFHQGFAFGSSVAGNSSATSYLWSATTGLGGALPFTQVYLRPKVTSADARFTAIPDAGTAAITRPAVPRNKALDSPWAVSGIAGSAADEGNVEVQAFTQSGNTMYVGGNFRYVQQSAEGLNQVDQPYLAAFDVTTGELLTSFRPVLNEQVRTLATLPNGNVVAGGIFTQANGQPATGIVALDPVTGATATGFKLTIENRLTAGVLQIKSLDVQGGFLYIGGALTHMTGGTRLTAVYTRNLGRVSVTDGTPSSDWNPNINGTVSGVDASSDGQRVYASGYFGLAQGVAAKRAVSLSTASGAALSGPTWAPVWSNNNNDYQHALKQIGNRVYYGGSEHSLFGFDTDTLQRVSGSIMKKNGDVQAVADGGNGLVFAGCHCNNFSYQNAFTWSSLNSNWTQADALNWFGAWNAQTGARVPQFTPTMGMRLGSGIWAITTDTNGTVWAGGDIETVTSKSQANRFSGGFARWDAADATAPATPTNFRITSQTSDTVNLEWNTVSDPSGVHYQILRDDRTIGLTSGNTGSITVPKGGSGRFFLRAADAVGNVSSSTSVLVAGSGLVLPTASFTSTVDRSQVTVDGSGSTSPNGDIVDYLWDFGDASGARGATAIHTYLTSGSYVVRLTVTDAQGATNSTTKTVTVTAPVNAAPTDVYGKEIYRQSPWFYYRLAETSGSTATDAGPDGRNGTYSGTISRGVSGALRNSNNAAISLVGRDGFAVSPQAPGPPTEFSAGIWFKTTDNKGGRLIGYGSSSSGLSNSYDRHIYIQNDGRLVFGVYNGVENRVTTTGSYRDGVWHQAVATLSPTAGMKLYVDGALVGSNANTTAENFTGYWKVGGDNVWSGASSRYLTGSLDEAAVFQRALTPAEIAEQWRLGSTVVEPPVTTPPTASFTASVNSLTGTFDAGASSDTDGNIVLYRWDFGDGTTANGQLVSHTFPAVGDYTVSLTVTDNDGALGTTTKTVTTTAAPVDSVPIANGSTWQWRYLNSAPPAGWNTAGFDASSWSGGAAPLGFGAITLGTNIDTFASTADRPKAAYFTRSFDVADASKVQRLTLTTRADDGVVVYVNGVEVSRSNMPTGTITFNTFASTARKTSVAISAPLVIEVPVGLLTNGTNVISAETHLNYRNTPDFSFELQANMRALP</sequence>
<dbReference type="InterPro" id="IPR011047">
    <property type="entry name" value="Quinoprotein_ADH-like_sf"/>
</dbReference>
<dbReference type="PROSITE" id="PS51406">
    <property type="entry name" value="FIBRINOGEN_C_2"/>
    <property type="match status" value="1"/>
</dbReference>
<evidence type="ECO:0000256" key="4">
    <source>
        <dbReference type="ARBA" id="ARBA00023157"/>
    </source>
</evidence>
<dbReference type="InterPro" id="IPR029865">
    <property type="entry name" value="KIAA0319-like"/>
</dbReference>
<keyword evidence="4" id="KW-1015">Disulfide bond</keyword>
<dbReference type="SUPFAM" id="SSF50998">
    <property type="entry name" value="Quinoprotein alcohol dehydrogenase-like"/>
    <property type="match status" value="1"/>
</dbReference>
<organism evidence="7">
    <name type="scientific">metagenome</name>
    <dbReference type="NCBI Taxonomy" id="256318"/>
    <lineage>
        <taxon>unclassified sequences</taxon>
        <taxon>metagenomes</taxon>
    </lineage>
</organism>
<proteinExistence type="predicted"/>
<dbReference type="InterPro" id="IPR000601">
    <property type="entry name" value="PKD_dom"/>
</dbReference>
<comment type="subcellular location">
    <subcellularLocation>
        <location evidence="1">Secreted</location>
        <location evidence="1">Extracellular space</location>
        <location evidence="1">Extracellular matrix</location>
    </subcellularLocation>
</comment>
<dbReference type="InterPro" id="IPR013320">
    <property type="entry name" value="ConA-like_dom_sf"/>
</dbReference>
<evidence type="ECO:0000313" key="7">
    <source>
        <dbReference type="EMBL" id="CUR55120.1"/>
    </source>
</evidence>
<feature type="domain" description="Fibrinogen C-terminal" evidence="6">
    <location>
        <begin position="39"/>
        <end position="99"/>
    </location>
</feature>
<dbReference type="Gene3D" id="2.60.40.10">
    <property type="entry name" value="Immunoglobulins"/>
    <property type="match status" value="3"/>
</dbReference>
<dbReference type="CDD" id="cd00146">
    <property type="entry name" value="PKD"/>
    <property type="match status" value="2"/>
</dbReference>
<accession>A0A2P2BZC8</accession>
<reference evidence="7" key="1">
    <citation type="submission" date="2015-08" db="EMBL/GenBank/DDBJ databases">
        <authorList>
            <person name="Babu N.S."/>
            <person name="Beckwith C.J."/>
            <person name="Beseler K.G."/>
            <person name="Brison A."/>
            <person name="Carone J.V."/>
            <person name="Caskin T.P."/>
            <person name="Diamond M."/>
            <person name="Durham M.E."/>
            <person name="Foxe J.M."/>
            <person name="Go M."/>
            <person name="Henderson B.A."/>
            <person name="Jones I.B."/>
            <person name="McGettigan J.A."/>
            <person name="Micheletti S.J."/>
            <person name="Nasrallah M.E."/>
            <person name="Ortiz D."/>
            <person name="Piller C.R."/>
            <person name="Privatt S.R."/>
            <person name="Schneider S.L."/>
            <person name="Sharp S."/>
            <person name="Smith T.C."/>
            <person name="Stanton J.D."/>
            <person name="Ullery H.E."/>
            <person name="Wilson R.J."/>
            <person name="Serrano M.G."/>
            <person name="Buck G."/>
            <person name="Lee V."/>
            <person name="Wang Y."/>
            <person name="Carvalho R."/>
            <person name="Voegtly L."/>
            <person name="Shi R."/>
            <person name="Duckworth R."/>
            <person name="Johnson A."/>
            <person name="Loviza R."/>
            <person name="Walstead R."/>
            <person name="Shah Z."/>
            <person name="Kiflezghi M."/>
            <person name="Wade K."/>
            <person name="Ball S.L."/>
            <person name="Bradley K.W."/>
            <person name="Asai D.J."/>
            <person name="Bowman C.A."/>
            <person name="Russell D.A."/>
            <person name="Pope W.H."/>
            <person name="Jacobs-Sera D."/>
            <person name="Hendrix R.W."/>
            <person name="Hatfull G.F."/>
        </authorList>
    </citation>
    <scope>NUCLEOTIDE SEQUENCE</scope>
</reference>
<keyword evidence="3" id="KW-0732">Signal</keyword>
<dbReference type="SMART" id="SM00089">
    <property type="entry name" value="PKD"/>
    <property type="match status" value="2"/>
</dbReference>
<dbReference type="InterPro" id="IPR013783">
    <property type="entry name" value="Ig-like_fold"/>
</dbReference>
<dbReference type="SUPFAM" id="SSF56496">
    <property type="entry name" value="Fibrinogen C-terminal domain-like"/>
    <property type="match status" value="1"/>
</dbReference>
<dbReference type="GO" id="GO:0016020">
    <property type="term" value="C:membrane"/>
    <property type="evidence" value="ECO:0007669"/>
    <property type="project" value="TreeGrafter"/>
</dbReference>
<evidence type="ECO:0000256" key="1">
    <source>
        <dbReference type="ARBA" id="ARBA00004498"/>
    </source>
</evidence>
<dbReference type="Gene3D" id="2.60.120.260">
    <property type="entry name" value="Galactose-binding domain-like"/>
    <property type="match status" value="1"/>
</dbReference>
<dbReference type="SUPFAM" id="SSF49899">
    <property type="entry name" value="Concanavalin A-like lectins/glucanases"/>
    <property type="match status" value="1"/>
</dbReference>
<protein>
    <submittedName>
        <fullName evidence="7">Putative PDK domain-containing protein</fullName>
    </submittedName>
</protein>
<evidence type="ECO:0000259" key="5">
    <source>
        <dbReference type="PROSITE" id="PS50093"/>
    </source>
</evidence>
<dbReference type="PANTHER" id="PTHR46182">
    <property type="entry name" value="FI19480P1"/>
    <property type="match status" value="1"/>
</dbReference>
<dbReference type="Pfam" id="PF18911">
    <property type="entry name" value="PKD_4"/>
    <property type="match status" value="2"/>
</dbReference>
<dbReference type="Gene3D" id="2.60.120.200">
    <property type="match status" value="1"/>
</dbReference>
<dbReference type="InterPro" id="IPR022409">
    <property type="entry name" value="PKD/Chitinase_dom"/>
</dbReference>
<dbReference type="PROSITE" id="PS50093">
    <property type="entry name" value="PKD"/>
    <property type="match status" value="2"/>
</dbReference>
<gene>
    <name evidence="7" type="ORF">NOCA2230040</name>
</gene>
<name>A0A2P2BZC8_9ZZZZ</name>
<dbReference type="PANTHER" id="PTHR46182:SF2">
    <property type="entry name" value="FI19480P1"/>
    <property type="match status" value="1"/>
</dbReference>
<dbReference type="InterPro" id="IPR006558">
    <property type="entry name" value="LamG-like"/>
</dbReference>
<evidence type="ECO:0000259" key="6">
    <source>
        <dbReference type="PROSITE" id="PS51406"/>
    </source>
</evidence>
<dbReference type="GO" id="GO:0001764">
    <property type="term" value="P:neuron migration"/>
    <property type="evidence" value="ECO:0007669"/>
    <property type="project" value="TreeGrafter"/>
</dbReference>
<dbReference type="InterPro" id="IPR035986">
    <property type="entry name" value="PKD_dom_sf"/>
</dbReference>